<protein>
    <submittedName>
        <fullName evidence="2">Uncharacterized protein</fullName>
    </submittedName>
</protein>
<evidence type="ECO:0000313" key="2">
    <source>
        <dbReference type="EMBL" id="MER7179089.1"/>
    </source>
</evidence>
<gene>
    <name evidence="2" type="ORF">ABT404_06335</name>
</gene>
<evidence type="ECO:0000313" key="3">
    <source>
        <dbReference type="Proteomes" id="UP001474181"/>
    </source>
</evidence>
<keyword evidence="3" id="KW-1185">Reference proteome</keyword>
<accession>A0ABV1WS22</accession>
<proteinExistence type="predicted"/>
<comment type="caution">
    <text evidence="2">The sequence shown here is derived from an EMBL/GenBank/DDBJ whole genome shotgun (WGS) entry which is preliminary data.</text>
</comment>
<dbReference type="RefSeq" id="WP_350777980.1">
    <property type="nucleotide sequence ID" value="NZ_JBEPEK010000029.1"/>
</dbReference>
<feature type="region of interest" description="Disordered" evidence="1">
    <location>
        <begin position="1"/>
        <end position="24"/>
    </location>
</feature>
<dbReference type="EMBL" id="JBEPEK010000029">
    <property type="protein sequence ID" value="MER7179089.1"/>
    <property type="molecule type" value="Genomic_DNA"/>
</dbReference>
<name>A0ABV1WS22_9ACTN</name>
<feature type="compositionally biased region" description="Basic and acidic residues" evidence="1">
    <location>
        <begin position="1"/>
        <end position="13"/>
    </location>
</feature>
<evidence type="ECO:0000256" key="1">
    <source>
        <dbReference type="SAM" id="MobiDB-lite"/>
    </source>
</evidence>
<organism evidence="2 3">
    <name type="scientific">Streptomyces hyaluromycini</name>
    <dbReference type="NCBI Taxonomy" id="1377993"/>
    <lineage>
        <taxon>Bacteria</taxon>
        <taxon>Bacillati</taxon>
        <taxon>Actinomycetota</taxon>
        <taxon>Actinomycetes</taxon>
        <taxon>Kitasatosporales</taxon>
        <taxon>Streptomycetaceae</taxon>
        <taxon>Streptomyces</taxon>
    </lineage>
</organism>
<reference evidence="2 3" key="1">
    <citation type="submission" date="2024-06" db="EMBL/GenBank/DDBJ databases">
        <title>The Natural Products Discovery Center: Release of the First 8490 Sequenced Strains for Exploring Actinobacteria Biosynthetic Diversity.</title>
        <authorList>
            <person name="Kalkreuter E."/>
            <person name="Kautsar S.A."/>
            <person name="Yang D."/>
            <person name="Bader C.D."/>
            <person name="Teijaro C.N."/>
            <person name="Fluegel L."/>
            <person name="Davis C.M."/>
            <person name="Simpson J.R."/>
            <person name="Lauterbach L."/>
            <person name="Steele A.D."/>
            <person name="Gui C."/>
            <person name="Meng S."/>
            <person name="Li G."/>
            <person name="Viehrig K."/>
            <person name="Ye F."/>
            <person name="Su P."/>
            <person name="Kiefer A.F."/>
            <person name="Nichols A."/>
            <person name="Cepeda A.J."/>
            <person name="Yan W."/>
            <person name="Fan B."/>
            <person name="Jiang Y."/>
            <person name="Adhikari A."/>
            <person name="Zheng C.-J."/>
            <person name="Schuster L."/>
            <person name="Cowan T.M."/>
            <person name="Smanski M.J."/>
            <person name="Chevrette M.G."/>
            <person name="De Carvalho L.P.S."/>
            <person name="Shen B."/>
        </authorList>
    </citation>
    <scope>NUCLEOTIDE SEQUENCE [LARGE SCALE GENOMIC DNA]</scope>
    <source>
        <strain evidence="2 3">NPDC000234</strain>
    </source>
</reference>
<dbReference type="Proteomes" id="UP001474181">
    <property type="component" value="Unassembled WGS sequence"/>
</dbReference>
<sequence>MIVGRGRREEELPGHGSGIHVGGTNNAPIQNVVGQNISHVYQHASVQGAVDIEAVRGLLTSFRAEIDRNEGTLDHAAALRAMTDTVDASLSAPDPQVRAGALRGVVQALPALVAGTVVEQGGEALVHAIAGWLS</sequence>